<evidence type="ECO:0000259" key="4">
    <source>
        <dbReference type="PROSITE" id="PS50018"/>
    </source>
</evidence>
<feature type="signal peptide" evidence="3">
    <location>
        <begin position="1"/>
        <end position="17"/>
    </location>
</feature>
<dbReference type="PROSITE" id="PS50018">
    <property type="entry name" value="RAS_GTPASE_ACTIV_2"/>
    <property type="match status" value="1"/>
</dbReference>
<dbReference type="Gene3D" id="1.10.506.10">
    <property type="entry name" value="GTPase Activation - p120gap, domain 1"/>
    <property type="match status" value="2"/>
</dbReference>
<evidence type="ECO:0000313" key="6">
    <source>
        <dbReference type="Proteomes" id="UP000028045"/>
    </source>
</evidence>
<dbReference type="GO" id="GO:0007165">
    <property type="term" value="P:signal transduction"/>
    <property type="evidence" value="ECO:0007669"/>
    <property type="project" value="UniProtKB-ARBA"/>
</dbReference>
<dbReference type="PANTHER" id="PTHR10194:SF142">
    <property type="entry name" value="NEUROFIBROMIN"/>
    <property type="match status" value="1"/>
</dbReference>
<feature type="domain" description="Ras-GAP" evidence="4">
    <location>
        <begin position="1221"/>
        <end position="1418"/>
    </location>
</feature>
<evidence type="ECO:0000256" key="3">
    <source>
        <dbReference type="SAM" id="SignalP"/>
    </source>
</evidence>
<protein>
    <recommendedName>
        <fullName evidence="4">Ras-GAP domain-containing protein</fullName>
    </recommendedName>
</protein>
<dbReference type="EMBL" id="KL648525">
    <property type="protein sequence ID" value="KEY69485.1"/>
    <property type="molecule type" value="Genomic_DNA"/>
</dbReference>
<feature type="non-terminal residue" evidence="5">
    <location>
        <position position="1"/>
    </location>
</feature>
<dbReference type="InterPro" id="IPR016024">
    <property type="entry name" value="ARM-type_fold"/>
</dbReference>
<dbReference type="Proteomes" id="UP000028045">
    <property type="component" value="Unassembled WGS sequence"/>
</dbReference>
<dbReference type="PANTHER" id="PTHR10194">
    <property type="entry name" value="RAS GTPASE-ACTIVATING PROTEINS"/>
    <property type="match status" value="1"/>
</dbReference>
<dbReference type="Pfam" id="PF00616">
    <property type="entry name" value="RasGAP"/>
    <property type="match status" value="2"/>
</dbReference>
<feature type="chain" id="PRO_5001771374" description="Ras-GAP domain-containing protein" evidence="3">
    <location>
        <begin position="18"/>
        <end position="2845"/>
    </location>
</feature>
<gene>
    <name evidence="5" type="ORF">S7711_02023</name>
</gene>
<accession>A0A084AW06</accession>
<dbReference type="InterPro" id="IPR001251">
    <property type="entry name" value="CRAL-TRIO_dom"/>
</dbReference>
<sequence length="2845" mass="313864">GKEKWAVAHASLLGALATIDIVGNGVFSQGGICSQTGHPVCLNAAAMNGDAGLAACLVDRLATRLPHRTGTDGQTLLHDDILHITRSTVVNLGKTDIEEILDSLLTLLEDLARPYPDVAAHPSHVLSSEVYIAALAADCCSAHWASVCRDEADSITPPPALSDVSLIGRLLDVLKGLLDPIPEDYVLPAQTLLEHAMRRSVPIPRPKDGPGHHLTAYLNDASALTSFQQELDSHAKILVEYVTASNWTAAFDYFRTVAYNVRSSAITTSATATTPEASAALELERATLVILRLLSFFWVDGPKLGLVIQELCASFLHFRKSYQNTVAIAIPLLVMRWIDRQPAEFVQLHQMHRRLDGGADTIFEMSQTVVDYSKRKALLFPMQTSLLFLIPDVFEVASNLREAKNNNMMKKVSFLESLRMSMKNGNEQAGYCLVSLLRAARQFDVNSDYALVSYAMDVQHEVQDAVFRPSSSTMNTTFSNQDLMTAAFVSLIHLYSEDGNKWIEKCVAPTTPPIVRMTAVQACCYFATHPRASEYHWLFNGMLPFMRSQLENPSFKATNPTAGKDNASLICCILEFFDAAPQFLIDDMAGTGSCRGIAMPFLLCVISPDSSIRQLATRVAARLFEGHAEVFDSEENLRRLNLEELQTDFWGQSSKVIVGLCERILGVNGDAELTALYSYLESRLLLLKTLPDLSEVPAGVADVSAAFTKLETTLLLSLCSVEVETCRVVTSCIGTFLEECTIVDEHADSSKSSSSFTHNAEVFREIASREFRFTGLVAFQKRVRTLLRRMETPTAGILTAWEAAFERWMNLAKEVSTSSIESSHDRMLTEWRNCSGFLASMGGICTADQAMVLDDPVLNGLRWIDQLSSENYEEPPLTRFLRLSIQLLASSNVKVREAMRDVLSTEVSPHLFQPLFRALESELEVLFTGALAPGDRGQDSEIIFADQAASLLRALVDRLESRSDLGAASSVHLGALTLNFAKFVDGSADAVNILRIKIRVCQLCEAVTKRKEHLNLRDDVRIRNQLLEYIFSWVDRPRTPRDQTLAASRQDEASRLQRDLDKACLRSLAELTYRLPLQPSDNQSDAEMNDMKSSMFHTYFNRFLSLLNHDVPENGRLDATSVASGKDEAASNSDLAITILSNLLSANIDVGLKHSLSIGYHGNPEIRTAFVKVLYNILIQGTEFSHISDSAVSERYEELLELLTKDLSLAVSMSIMCPSTEVDELTICLLTIFEQRGLTFEFLEALIRQEIEETGKHSTTEAEILRRTCVATKLLSVYAKWKGASYLRATLQKVLERLMLTSQDLDLELDPTRVSTPEELQKNAMQLQIVAKVFIDDICTSAPSIPASFRKICSIISDAVLPRFPDAKYTAVGAFVFLRFFCPAIVAPDVEGLVGTPPSKEMRRGLLLIAKVIQNLANNVLFGAKEPYMYPLNHFLTQNIYKVTAFLREISVPPAGLEQRASSEQFDFGSCVALHRFLYDHWDHVRQTLVSRERREYARSPGDLTRGRSPVLEPLRNLITNLGPPPLAVSWNRPQISSNVPPLYSRFQNFMLHNAFKNTDSFLPGLVVYDGSETKDGLPIICIVLRNAETENMDYETLLYCYLRIASRLWHQPFGLFIDATCYNGRNEPQDELFKMIELLTPSEITLNLTRIYIYNMNLAFKRCFRRLLRVCTRNEKSVFHPKNVDYHLIGSFQDLQGHFHLGNLLLPKETISVVADTRFVFQPVVRLSKSKGKIDVVVKVGSQFVQITTTKKTDILAGVRLTTTVNDIFRLGDIEEAATSIQTDDDSAFGLRADGGKVVMYFTSPRRIDLLQAIRSAKAKPGKDGRTLKPLERHVRPQDVPGTLLNLALANLSSPDHILRLSSYNLLGALCKAFKFGLAERLVCSKDLSVPLASTRFVVGISEELAETEPQLTGDFLSEFFVGWESFPDEQKPLSLAYMAPWLSGLRTHVLTSEADGEKGREKVTFVFRKLLDIAILDHSLAYTLEQVVWPAIVQDEMLLEIFLDELMKTALNYGVHEDALDVISSIVVGIGTVTLRGKVISRLRKALNRSSQRPTKYLPDNPVWSEICVLLQFCLSLSFDHGVQVQLFLPEVFHIVTMLANTGGQGVRSLVFKFLVNSVHAACTSFSLDDAKASKLRANLELLCEPRGDLFSAPPLLGRDGASVSTAHDVGSSLASTENLAALLFEICTIAAPSVDMANIWRSRWMSLVASTAFQNNPAIQPRAFAVMGYLARDEVDDDLLYQVLVALRNSVGRFGDDAGSEMLVSIISSLSKMMTKLPSASRYGLQLFWLAISLVRLVPTHLFNSAAHFLEAVLVNIGSVGDARGAKMVPLLLQGRAQLEDATLPLDETFGVHFTANNFHMAVCACLARALADSTTRTTAMHVLTAFLEMTTWSPEMESSEAKTEIHSSPYFSLLLARALTADEIKDSLWLAGINSEAAGNLLDSRSLQDIQQLKDSQLVVGCAMELVDFQYLEDTIQARCLRWLNLLASARPIVIVTLCSAIQPILDEVFLHGQSAVTLEAAHALLQTLTSDRRFSDAMDSTQLLTETLEDTGFSGLWRACSLGLSDDLHYNSFTLTEKVIEPYSEVVQAIAAGRSLPRHSRRFSDLHGLTACGACYAGVVGPLGAARLSIPQVERRFGREAAVLSEHDSPAFEGPTKFSSRCGEADLAKGQVSPINTECCGSHDSRLEPDCMETATGMQVADVDTLGVGAGEEAAVGRQRNGSALASAPQACGVGVEITRQPVPAVDGVAPYGHDNGAIWRDAQVEELLVRVAVELGDCFSGAGVGYQYGSVAGRGHKLLVVRGKDGSNNGVDVYMNCCCGTVGNEIKDYDPVVSAEDSK</sequence>
<dbReference type="InterPro" id="IPR036865">
    <property type="entry name" value="CRAL-TRIO_dom_sf"/>
</dbReference>
<dbReference type="Pfam" id="PF13716">
    <property type="entry name" value="CRAL_TRIO_2"/>
    <property type="match status" value="1"/>
</dbReference>
<dbReference type="SMART" id="SM00323">
    <property type="entry name" value="RasGAP"/>
    <property type="match status" value="1"/>
</dbReference>
<keyword evidence="1" id="KW-0343">GTPase activation</keyword>
<dbReference type="SUPFAM" id="SSF48350">
    <property type="entry name" value="GTPase activation domain, GAP"/>
    <property type="match status" value="1"/>
</dbReference>
<dbReference type="CDD" id="cd05392">
    <property type="entry name" value="RasGAP_Neurofibromin_like"/>
    <property type="match status" value="1"/>
</dbReference>
<dbReference type="PROSITE" id="PS00509">
    <property type="entry name" value="RAS_GTPASE_ACTIV_1"/>
    <property type="match status" value="1"/>
</dbReference>
<name>A0A084AW06_STACB</name>
<dbReference type="HOGENOM" id="CLU_000249_0_2_1"/>
<dbReference type="InterPro" id="IPR054071">
    <property type="entry name" value="PH_NF1"/>
</dbReference>
<evidence type="ECO:0000256" key="1">
    <source>
        <dbReference type="ARBA" id="ARBA00022468"/>
    </source>
</evidence>
<dbReference type="OrthoDB" id="28245at2759"/>
<dbReference type="InterPro" id="IPR001936">
    <property type="entry name" value="RasGAP_dom"/>
</dbReference>
<keyword evidence="3" id="KW-0732">Signal</keyword>
<dbReference type="InterPro" id="IPR011993">
    <property type="entry name" value="PH-like_dom_sf"/>
</dbReference>
<dbReference type="Gene3D" id="3.40.525.10">
    <property type="entry name" value="CRAL-TRIO lipid binding domain"/>
    <property type="match status" value="1"/>
</dbReference>
<keyword evidence="2" id="KW-0597">Phosphoprotein</keyword>
<evidence type="ECO:0000256" key="2">
    <source>
        <dbReference type="ARBA" id="ARBA00022553"/>
    </source>
</evidence>
<dbReference type="Gene3D" id="2.30.29.30">
    <property type="entry name" value="Pleckstrin-homology domain (PH domain)/Phosphotyrosine-binding domain (PTB)"/>
    <property type="match status" value="1"/>
</dbReference>
<dbReference type="Pfam" id="PF21877">
    <property type="entry name" value="PH_NF1"/>
    <property type="match status" value="1"/>
</dbReference>
<keyword evidence="6" id="KW-1185">Reference proteome</keyword>
<dbReference type="SUPFAM" id="SSF48371">
    <property type="entry name" value="ARM repeat"/>
    <property type="match status" value="2"/>
</dbReference>
<dbReference type="InterPro" id="IPR023152">
    <property type="entry name" value="RasGAP_CS"/>
</dbReference>
<dbReference type="InterPro" id="IPR039360">
    <property type="entry name" value="Ras_GTPase"/>
</dbReference>
<reference evidence="5 6" key="1">
    <citation type="journal article" date="2014" name="BMC Genomics">
        <title>Comparative genome sequencing reveals chemotype-specific gene clusters in the toxigenic black mold Stachybotrys.</title>
        <authorList>
            <person name="Semeiks J."/>
            <person name="Borek D."/>
            <person name="Otwinowski Z."/>
            <person name="Grishin N.V."/>
        </authorList>
    </citation>
    <scope>NUCLEOTIDE SEQUENCE [LARGE SCALE GENOMIC DNA]</scope>
    <source>
        <strain evidence="6">CBS 109288 / IBT 7711</strain>
    </source>
</reference>
<dbReference type="InterPro" id="IPR008936">
    <property type="entry name" value="Rho_GTPase_activation_prot"/>
</dbReference>
<organism evidence="5 6">
    <name type="scientific">Stachybotrys chartarum (strain CBS 109288 / IBT 7711)</name>
    <name type="common">Toxic black mold</name>
    <name type="synonym">Stilbospora chartarum</name>
    <dbReference type="NCBI Taxonomy" id="1280523"/>
    <lineage>
        <taxon>Eukaryota</taxon>
        <taxon>Fungi</taxon>
        <taxon>Dikarya</taxon>
        <taxon>Ascomycota</taxon>
        <taxon>Pezizomycotina</taxon>
        <taxon>Sordariomycetes</taxon>
        <taxon>Hypocreomycetidae</taxon>
        <taxon>Hypocreales</taxon>
        <taxon>Stachybotryaceae</taxon>
        <taxon>Stachybotrys</taxon>
    </lineage>
</organism>
<proteinExistence type="predicted"/>
<evidence type="ECO:0000313" key="5">
    <source>
        <dbReference type="EMBL" id="KEY69485.1"/>
    </source>
</evidence>
<dbReference type="GO" id="GO:0005096">
    <property type="term" value="F:GTPase activator activity"/>
    <property type="evidence" value="ECO:0007669"/>
    <property type="project" value="UniProtKB-KW"/>
</dbReference>